<feature type="transmembrane region" description="Helical" evidence="2">
    <location>
        <begin position="95"/>
        <end position="116"/>
    </location>
</feature>
<dbReference type="InterPro" id="IPR002656">
    <property type="entry name" value="Acyl_transf_3_dom"/>
</dbReference>
<feature type="transmembrane region" description="Helical" evidence="2">
    <location>
        <begin position="410"/>
        <end position="430"/>
    </location>
</feature>
<organism evidence="4 5">
    <name type="scientific">Compostimonas suwonensis</name>
    <dbReference type="NCBI Taxonomy" id="1048394"/>
    <lineage>
        <taxon>Bacteria</taxon>
        <taxon>Bacillati</taxon>
        <taxon>Actinomycetota</taxon>
        <taxon>Actinomycetes</taxon>
        <taxon>Micrococcales</taxon>
        <taxon>Microbacteriaceae</taxon>
        <taxon>Compostimonas</taxon>
    </lineage>
</organism>
<feature type="transmembrane region" description="Helical" evidence="2">
    <location>
        <begin position="335"/>
        <end position="354"/>
    </location>
</feature>
<gene>
    <name evidence="4" type="ORF">CLV54_1620</name>
</gene>
<dbReference type="OrthoDB" id="3404679at2"/>
<keyword evidence="2" id="KW-1133">Transmembrane helix</keyword>
<evidence type="ECO:0000313" key="4">
    <source>
        <dbReference type="EMBL" id="PJJ61833.1"/>
    </source>
</evidence>
<reference evidence="4 5" key="1">
    <citation type="submission" date="2017-11" db="EMBL/GenBank/DDBJ databases">
        <title>Genomic Encyclopedia of Archaeal and Bacterial Type Strains, Phase II (KMG-II): From Individual Species to Whole Genera.</title>
        <authorList>
            <person name="Goeker M."/>
        </authorList>
    </citation>
    <scope>NUCLEOTIDE SEQUENCE [LARGE SCALE GENOMIC DNA]</scope>
    <source>
        <strain evidence="4 5">DSM 25625</strain>
    </source>
</reference>
<dbReference type="Proteomes" id="UP000230161">
    <property type="component" value="Unassembled WGS sequence"/>
</dbReference>
<feature type="transmembrane region" description="Helical" evidence="2">
    <location>
        <begin position="29"/>
        <end position="49"/>
    </location>
</feature>
<dbReference type="GO" id="GO:0016747">
    <property type="term" value="F:acyltransferase activity, transferring groups other than amino-acyl groups"/>
    <property type="evidence" value="ECO:0007669"/>
    <property type="project" value="InterPro"/>
</dbReference>
<keyword evidence="5" id="KW-1185">Reference proteome</keyword>
<dbReference type="RefSeq" id="WP_100344465.1">
    <property type="nucleotide sequence ID" value="NZ_PGFB01000003.1"/>
</dbReference>
<sequence length="678" mass="71997">MTTQTDSPAPAPTATAAALSDARAGRPRYAGLDGLRALAVIAVVVYHLFPGFLPGGFIGVDVFFVVSGFLITSLLIDERVRTGRVALRSFWWRRFLRLVPAIGVLLLVCCTFAWVVGGDVLVGLDWQVLGAATFSYNWLAIASDGSYFALTAPELFRNLWSLAVEEQFYVLWPLALLLLLLLRRDGGRRRSVITLIVVVGLAVASAAAMWLLYVPGTDATRVYFGTETHSFGLMLGAALALAHSSQLPRDPARARRLLPVIERWSPVIGIAALLGLVTFAALLHDTATFTYHGGLPIVSVLTVVLIWSGIQSGRRLGRWLDVAPLRYLGERSYGLYLWHWPVFVIVAAVLPALPGTPRSVLVGVLTLVVFVPVAFLSYRYIERPIRRLGFREAARRAMAPVRSARVRRRIVAGVAVVVTLLLAGSAAALASAPRVSSAQQNIERGLAALASPGPTQAPAVTETPAPPADADPAPTTPPEPAAPNAPTDPTTPPAPPAPAVTIPSGDQITAIGDSVMLASAPELQSTFPGIAIDATVSRQFSEAPDIVQALSDQGALRPVILIGLGTNGLVSNDGLERIRAIAGPDREIVLVNAFAPRDWVPVVNQTLGNFDIAYTNVACADWSTAIAGHLDLLSEDQIHPGPTGGQIYANAVSDALARLAQEKQHAAPLDAFTPSTAG</sequence>
<feature type="transmembrane region" description="Helical" evidence="2">
    <location>
        <begin position="192"/>
        <end position="216"/>
    </location>
</feature>
<name>A0A2M9BV57_9MICO</name>
<feature type="compositionally biased region" description="Low complexity" evidence="1">
    <location>
        <begin position="454"/>
        <end position="463"/>
    </location>
</feature>
<dbReference type="GO" id="GO:0016020">
    <property type="term" value="C:membrane"/>
    <property type="evidence" value="ECO:0007669"/>
    <property type="project" value="TreeGrafter"/>
</dbReference>
<evidence type="ECO:0000256" key="1">
    <source>
        <dbReference type="SAM" id="MobiDB-lite"/>
    </source>
</evidence>
<dbReference type="GO" id="GO:0009103">
    <property type="term" value="P:lipopolysaccharide biosynthetic process"/>
    <property type="evidence" value="ECO:0007669"/>
    <property type="project" value="TreeGrafter"/>
</dbReference>
<feature type="compositionally biased region" description="Pro residues" evidence="1">
    <location>
        <begin position="489"/>
        <end position="498"/>
    </location>
</feature>
<dbReference type="PANTHER" id="PTHR23028">
    <property type="entry name" value="ACETYLTRANSFERASE"/>
    <property type="match status" value="1"/>
</dbReference>
<proteinExistence type="predicted"/>
<feature type="transmembrane region" description="Helical" evidence="2">
    <location>
        <begin position="264"/>
        <end position="283"/>
    </location>
</feature>
<feature type="region of interest" description="Disordered" evidence="1">
    <location>
        <begin position="450"/>
        <end position="505"/>
    </location>
</feature>
<dbReference type="Pfam" id="PF01757">
    <property type="entry name" value="Acyl_transf_3"/>
    <property type="match status" value="1"/>
</dbReference>
<dbReference type="CDD" id="cd01840">
    <property type="entry name" value="SGNH_hydrolase_yrhL_like"/>
    <property type="match status" value="1"/>
</dbReference>
<keyword evidence="2" id="KW-0472">Membrane</keyword>
<feature type="transmembrane region" description="Helical" evidence="2">
    <location>
        <begin position="55"/>
        <end position="75"/>
    </location>
</feature>
<accession>A0A2M9BV57</accession>
<evidence type="ECO:0000259" key="3">
    <source>
        <dbReference type="Pfam" id="PF01757"/>
    </source>
</evidence>
<keyword evidence="2" id="KW-0812">Transmembrane</keyword>
<feature type="transmembrane region" description="Helical" evidence="2">
    <location>
        <begin position="360"/>
        <end position="381"/>
    </location>
</feature>
<feature type="transmembrane region" description="Helical" evidence="2">
    <location>
        <begin position="289"/>
        <end position="310"/>
    </location>
</feature>
<dbReference type="InterPro" id="IPR050879">
    <property type="entry name" value="Acyltransferase_3"/>
</dbReference>
<feature type="domain" description="Acyltransferase 3" evidence="3">
    <location>
        <begin position="30"/>
        <end position="372"/>
    </location>
</feature>
<protein>
    <submittedName>
        <fullName evidence="4">Peptidoglycan/LPS O-acetylase OafA/YrhL</fullName>
    </submittedName>
</protein>
<dbReference type="SUPFAM" id="SSF52266">
    <property type="entry name" value="SGNH hydrolase"/>
    <property type="match status" value="1"/>
</dbReference>
<evidence type="ECO:0000256" key="2">
    <source>
        <dbReference type="SAM" id="Phobius"/>
    </source>
</evidence>
<dbReference type="EMBL" id="PGFB01000003">
    <property type="protein sequence ID" value="PJJ61833.1"/>
    <property type="molecule type" value="Genomic_DNA"/>
</dbReference>
<comment type="caution">
    <text evidence="4">The sequence shown here is derived from an EMBL/GenBank/DDBJ whole genome shotgun (WGS) entry which is preliminary data.</text>
</comment>
<dbReference type="PANTHER" id="PTHR23028:SF53">
    <property type="entry name" value="ACYL_TRANSF_3 DOMAIN-CONTAINING PROTEIN"/>
    <property type="match status" value="1"/>
</dbReference>
<evidence type="ECO:0000313" key="5">
    <source>
        <dbReference type="Proteomes" id="UP000230161"/>
    </source>
</evidence>
<dbReference type="AlphaFoldDB" id="A0A2M9BV57"/>
<feature type="transmembrane region" description="Helical" evidence="2">
    <location>
        <begin position="222"/>
        <end position="243"/>
    </location>
</feature>
<feature type="compositionally biased region" description="Pro residues" evidence="1">
    <location>
        <begin position="464"/>
        <end position="483"/>
    </location>
</feature>